<dbReference type="EMBL" id="WCRY01000111">
    <property type="protein sequence ID" value="KAB4467560.1"/>
    <property type="molecule type" value="Genomic_DNA"/>
</dbReference>
<gene>
    <name evidence="1" type="ORF">GAN91_28940</name>
</gene>
<name>A0A6I0SJ10_BACT4</name>
<dbReference type="InterPro" id="IPR009279">
    <property type="entry name" value="Portal_Mu"/>
</dbReference>
<reference evidence="1 2" key="1">
    <citation type="journal article" date="2019" name="Nat. Med.">
        <title>A library of human gut bacterial isolates paired with longitudinal multiomics data enables mechanistic microbiome research.</title>
        <authorList>
            <person name="Poyet M."/>
            <person name="Groussin M."/>
            <person name="Gibbons S.M."/>
            <person name="Avila-Pacheco J."/>
            <person name="Jiang X."/>
            <person name="Kearney S.M."/>
            <person name="Perrotta A.R."/>
            <person name="Berdy B."/>
            <person name="Zhao S."/>
            <person name="Lieberman T.D."/>
            <person name="Swanson P.K."/>
            <person name="Smith M."/>
            <person name="Roesemann S."/>
            <person name="Alexander J.E."/>
            <person name="Rich S.A."/>
            <person name="Livny J."/>
            <person name="Vlamakis H."/>
            <person name="Clish C."/>
            <person name="Bullock K."/>
            <person name="Deik A."/>
            <person name="Scott J."/>
            <person name="Pierce K.A."/>
            <person name="Xavier R.J."/>
            <person name="Alm E.J."/>
        </authorList>
    </citation>
    <scope>NUCLEOTIDE SEQUENCE [LARGE SCALE GENOMIC DNA]</scope>
    <source>
        <strain evidence="1 2">BIOML-A162</strain>
    </source>
</reference>
<dbReference type="Pfam" id="PF06074">
    <property type="entry name" value="Portal_Mu"/>
    <property type="match status" value="1"/>
</dbReference>
<protein>
    <submittedName>
        <fullName evidence="1">Uncharacterized protein</fullName>
    </submittedName>
</protein>
<evidence type="ECO:0000313" key="2">
    <source>
        <dbReference type="Proteomes" id="UP000436858"/>
    </source>
</evidence>
<organism evidence="1 2">
    <name type="scientific">Bacteroides thetaiotaomicron</name>
    <dbReference type="NCBI Taxonomy" id="818"/>
    <lineage>
        <taxon>Bacteria</taxon>
        <taxon>Pseudomonadati</taxon>
        <taxon>Bacteroidota</taxon>
        <taxon>Bacteroidia</taxon>
        <taxon>Bacteroidales</taxon>
        <taxon>Bacteroidaceae</taxon>
        <taxon>Bacteroides</taxon>
    </lineage>
</organism>
<dbReference type="Proteomes" id="UP000436858">
    <property type="component" value="Unassembled WGS sequence"/>
</dbReference>
<accession>A0A6I0SJ10</accession>
<evidence type="ECO:0000313" key="1">
    <source>
        <dbReference type="EMBL" id="KAB4467560.1"/>
    </source>
</evidence>
<dbReference type="AlphaFoldDB" id="A0A6I0SJ10"/>
<comment type="caution">
    <text evidence="1">The sequence shown here is derived from an EMBL/GenBank/DDBJ whole genome shotgun (WGS) entry which is preliminary data.</text>
</comment>
<sequence>MKKKNRKNNKAGIITVGGNFTLPGQKRPNVIVLTQPKRFGLDISDYMAAVRVAENVDFSRRYKLYDLYEDILMDTHLSCVLEKRKNAVLCSNMEFRVDGKPDDKINEQIQSPWFNRLVGDILDAKFWGFSLCQFYKLQEWVDYDLVPRKHVDPVRELILRHQTDITGHSWNEYTDLL</sequence>
<feature type="non-terminal residue" evidence="1">
    <location>
        <position position="177"/>
    </location>
</feature>
<proteinExistence type="predicted"/>